<proteinExistence type="predicted"/>
<feature type="chain" id="PRO_5026298196" evidence="1">
    <location>
        <begin position="22"/>
        <end position="238"/>
    </location>
</feature>
<dbReference type="PANTHER" id="PTHR36920:SF1">
    <property type="entry name" value="OUTER MEMBRANE PROTEIN W"/>
    <property type="match status" value="1"/>
</dbReference>
<organism evidence="2 3">
    <name type="scientific">Myroides albus</name>
    <dbReference type="NCBI Taxonomy" id="2562892"/>
    <lineage>
        <taxon>Bacteria</taxon>
        <taxon>Pseudomonadati</taxon>
        <taxon>Bacteroidota</taxon>
        <taxon>Flavobacteriia</taxon>
        <taxon>Flavobacteriales</taxon>
        <taxon>Flavobacteriaceae</taxon>
        <taxon>Myroides</taxon>
    </lineage>
</organism>
<dbReference type="AlphaFoldDB" id="A0A6I3LK28"/>
<dbReference type="InterPro" id="IPR005618">
    <property type="entry name" value="OMPW"/>
</dbReference>
<keyword evidence="1" id="KW-0732">Signal</keyword>
<dbReference type="RefSeq" id="WP_155092968.1">
    <property type="nucleotide sequence ID" value="NZ_CP102754.1"/>
</dbReference>
<accession>A0A6I3LK28</accession>
<dbReference type="Proteomes" id="UP000438760">
    <property type="component" value="Unassembled WGS sequence"/>
</dbReference>
<dbReference type="EMBL" id="WMJX01000035">
    <property type="protein sequence ID" value="MTG98958.1"/>
    <property type="molecule type" value="Genomic_DNA"/>
</dbReference>
<feature type="signal peptide" evidence="1">
    <location>
        <begin position="1"/>
        <end position="21"/>
    </location>
</feature>
<gene>
    <name evidence="2" type="ORF">GJV76_12590</name>
</gene>
<sequence>MKKLLLSFLGAALFFSGSAFAQEQEVSTTAKEDYKWQVRLRGVGVIPHNRAEIGGIGGQIDVNNNFIPELDFTYFFTKNIAAELILGTSRHTVGTLGSSLPEAVGGPATANLDLGSVWLLPPTLMVQYHHQVTDNFKPYVGIGANYTIFYNEKSGVAKDISYDNKFGWGYQFGFDIDVTDKFFINVDFKKLFLKTDVSVNASNLLTPEAQAAGTTELSIPAKVKIDPMLIGFGVGMRF</sequence>
<name>A0A6I3LK28_9FLAO</name>
<dbReference type="OrthoDB" id="9807574at2"/>
<dbReference type="GO" id="GO:0019867">
    <property type="term" value="C:outer membrane"/>
    <property type="evidence" value="ECO:0007669"/>
    <property type="project" value="InterPro"/>
</dbReference>
<dbReference type="PANTHER" id="PTHR36920">
    <property type="match status" value="1"/>
</dbReference>
<comment type="caution">
    <text evidence="2">The sequence shown here is derived from an EMBL/GenBank/DDBJ whole genome shotgun (WGS) entry which is preliminary data.</text>
</comment>
<dbReference type="GO" id="GO:0055085">
    <property type="term" value="P:transmembrane transport"/>
    <property type="evidence" value="ECO:0007669"/>
    <property type="project" value="TreeGrafter"/>
</dbReference>
<reference evidence="2 3" key="1">
    <citation type="submission" date="2019-11" db="EMBL/GenBank/DDBJ databases">
        <title>Genome of Strain BIT-d1.</title>
        <authorList>
            <person name="Yang Y."/>
        </authorList>
    </citation>
    <scope>NUCLEOTIDE SEQUENCE [LARGE SCALE GENOMIC DNA]</scope>
    <source>
        <strain evidence="2 3">BIT-d1</strain>
    </source>
</reference>
<evidence type="ECO:0000256" key="1">
    <source>
        <dbReference type="SAM" id="SignalP"/>
    </source>
</evidence>
<dbReference type="Pfam" id="PF03922">
    <property type="entry name" value="OmpW"/>
    <property type="match status" value="1"/>
</dbReference>
<protein>
    <submittedName>
        <fullName evidence="2">Outer membrane beta-barrel protein</fullName>
    </submittedName>
</protein>
<dbReference type="Gene3D" id="2.40.160.20">
    <property type="match status" value="1"/>
</dbReference>
<evidence type="ECO:0000313" key="2">
    <source>
        <dbReference type="EMBL" id="MTG98958.1"/>
    </source>
</evidence>
<keyword evidence="3" id="KW-1185">Reference proteome</keyword>
<evidence type="ECO:0000313" key="3">
    <source>
        <dbReference type="Proteomes" id="UP000438760"/>
    </source>
</evidence>
<dbReference type="SUPFAM" id="SSF56925">
    <property type="entry name" value="OMPA-like"/>
    <property type="match status" value="1"/>
</dbReference>
<dbReference type="InterPro" id="IPR011250">
    <property type="entry name" value="OMP/PagP_B-barrel"/>
</dbReference>